<dbReference type="EMBL" id="UOGG01000230">
    <property type="protein sequence ID" value="VAX32976.1"/>
    <property type="molecule type" value="Genomic_DNA"/>
</dbReference>
<dbReference type="InterPro" id="IPR051829">
    <property type="entry name" value="Multiheme_Cytochr_ET"/>
</dbReference>
<dbReference type="InterPro" id="IPR036280">
    <property type="entry name" value="Multihaem_cyt_sf"/>
</dbReference>
<evidence type="ECO:0000256" key="2">
    <source>
        <dbReference type="SAM" id="Phobius"/>
    </source>
</evidence>
<dbReference type="SUPFAM" id="SSF48695">
    <property type="entry name" value="Multiheme cytochromes"/>
    <property type="match status" value="2"/>
</dbReference>
<protein>
    <submittedName>
        <fullName evidence="3">Uncharacterized protein</fullName>
    </submittedName>
</protein>
<reference evidence="3" key="1">
    <citation type="submission" date="2018-06" db="EMBL/GenBank/DDBJ databases">
        <authorList>
            <person name="Zhirakovskaya E."/>
        </authorList>
    </citation>
    <scope>NUCLEOTIDE SEQUENCE</scope>
</reference>
<dbReference type="AlphaFoldDB" id="A0A3B1CQY1"/>
<keyword evidence="2" id="KW-0812">Transmembrane</keyword>
<sequence>MFDFPPVGFIARGCKRFLKKISAQVLRLLALRPLIFGSAGLFLLAMVFLALSVQAGESDWIHWQELFNQQETEKGHPPEDRSIRIKDIEVTGTLNDYPGVGVSGFRQVYRERCITCHDGIEEISGSHPKNFGCTVCHGGDGNSVEKELAHATLIYDPDAGTGKRNPSSLKVVEKSCGQLYCHSGHAQSDRNHIQRVKKSMMATLAGVISGLRYQWSAQSGREAIYGVSAIVDEDGQVPVEQGALPGLDTLPLFSPLDGQEKPSLTGKAKAARVSRNIADRTLRKKCFQCHLDSKPAPGEFRSQGCAACHSIYSTDGLYKGGDPTISATEKGHPSFHKMTALTPTLLCTQCHKATGMAQKEANEETNTDGTSTALSFPGAGQVLQDVHFEKGFDCIDCHTQFDIMGDGNLYSKQYQAVEIRCETCHGDSESLPLTEEVTDPNDRVIRLSQHYNGWANSVSDKMILSKQKRKLTNVKIQKNKIITYGKKSGETFITPTIKKGRQAHVIPAHKKKLACSACHSQWVPECTGCHSIAVKMKANATVEGEQDNSWQRQASAIKVTTPALMVGPRGKVVPMLAQPDRTLTLLDEQGNPIAALAKNGDTRGRYRDWKFTNPHGYSGSNLAFAVSPHSVGKKVRSCASCHLSPEALGLGQGEFFPGKKSSGKNDKIEFIDRSNIVKNNSVFAPDAKVDLLGKPLAGVSQTGARPFNQREITRILRVGNCLPCHDKYSDRIYQNIKRSYAFEKKPAHRKLIDDLINKN</sequence>
<keyword evidence="1" id="KW-0732">Signal</keyword>
<dbReference type="PANTHER" id="PTHR35038:SF8">
    <property type="entry name" value="C-TYPE POLYHEME CYTOCHROME OMCC"/>
    <property type="match status" value="1"/>
</dbReference>
<evidence type="ECO:0000313" key="3">
    <source>
        <dbReference type="EMBL" id="VAX32976.1"/>
    </source>
</evidence>
<proteinExistence type="predicted"/>
<gene>
    <name evidence="3" type="ORF">MNBD_NITROSPINAE05-1241</name>
</gene>
<keyword evidence="2" id="KW-0472">Membrane</keyword>
<accession>A0A3B1CQY1</accession>
<dbReference type="GO" id="GO:0016491">
    <property type="term" value="F:oxidoreductase activity"/>
    <property type="evidence" value="ECO:0007669"/>
    <property type="project" value="TreeGrafter"/>
</dbReference>
<name>A0A3B1CQY1_9ZZZZ</name>
<organism evidence="3">
    <name type="scientific">hydrothermal vent metagenome</name>
    <dbReference type="NCBI Taxonomy" id="652676"/>
    <lineage>
        <taxon>unclassified sequences</taxon>
        <taxon>metagenomes</taxon>
        <taxon>ecological metagenomes</taxon>
    </lineage>
</organism>
<dbReference type="Gene3D" id="1.10.1130.10">
    <property type="entry name" value="Flavocytochrome C3, Chain A"/>
    <property type="match status" value="2"/>
</dbReference>
<dbReference type="PANTHER" id="PTHR35038">
    <property type="entry name" value="DISSIMILATORY SULFITE REDUCTASE SIRA"/>
    <property type="match status" value="1"/>
</dbReference>
<feature type="transmembrane region" description="Helical" evidence="2">
    <location>
        <begin position="25"/>
        <end position="51"/>
    </location>
</feature>
<keyword evidence="2" id="KW-1133">Transmembrane helix</keyword>
<evidence type="ECO:0000256" key="1">
    <source>
        <dbReference type="ARBA" id="ARBA00022729"/>
    </source>
</evidence>